<keyword evidence="3" id="KW-1185">Reference proteome</keyword>
<keyword evidence="1" id="KW-0472">Membrane</keyword>
<feature type="transmembrane region" description="Helical" evidence="1">
    <location>
        <begin position="176"/>
        <end position="194"/>
    </location>
</feature>
<reference evidence="2 3" key="1">
    <citation type="submission" date="2019-03" db="EMBL/GenBank/DDBJ databases">
        <authorList>
            <person name="Sebastian G."/>
            <person name="Baumann P."/>
            <person name="Ruckert C."/>
            <person name="Kalinowski J."/>
            <person name="Nebel B."/>
            <person name="Takors R."/>
            <person name="Blombach B."/>
        </authorList>
    </citation>
    <scope>NUCLEOTIDE SEQUENCE [LARGE SCALE GENOMIC DNA]</scope>
    <source>
        <strain evidence="2 3">DSM 1084</strain>
    </source>
</reference>
<evidence type="ECO:0000256" key="1">
    <source>
        <dbReference type="SAM" id="Phobius"/>
    </source>
</evidence>
<proteinExistence type="predicted"/>
<accession>A0A4V1AB67</accession>
<dbReference type="RefSeq" id="WP_133155851.1">
    <property type="nucleotide sequence ID" value="NZ_CP037867.1"/>
</dbReference>
<name>A0A4V1AB67_HYDPS</name>
<organism evidence="2 3">
    <name type="scientific">Hydrogenophaga pseudoflava</name>
    <name type="common">Pseudomonas carboxydoflava</name>
    <dbReference type="NCBI Taxonomy" id="47421"/>
    <lineage>
        <taxon>Bacteria</taxon>
        <taxon>Pseudomonadati</taxon>
        <taxon>Pseudomonadota</taxon>
        <taxon>Betaproteobacteria</taxon>
        <taxon>Burkholderiales</taxon>
        <taxon>Comamonadaceae</taxon>
        <taxon>Hydrogenophaga</taxon>
    </lineage>
</organism>
<protein>
    <submittedName>
        <fullName evidence="2">Uncharacterized protein</fullName>
    </submittedName>
</protein>
<feature type="transmembrane region" description="Helical" evidence="1">
    <location>
        <begin position="147"/>
        <end position="164"/>
    </location>
</feature>
<feature type="transmembrane region" description="Helical" evidence="1">
    <location>
        <begin position="65"/>
        <end position="83"/>
    </location>
</feature>
<keyword evidence="1" id="KW-0812">Transmembrane</keyword>
<gene>
    <name evidence="2" type="ORF">HPF_04360</name>
</gene>
<dbReference type="Proteomes" id="UP000293912">
    <property type="component" value="Chromosome"/>
</dbReference>
<dbReference type="AlphaFoldDB" id="A0A4V1AB67"/>
<evidence type="ECO:0000313" key="2">
    <source>
        <dbReference type="EMBL" id="QBM26903.1"/>
    </source>
</evidence>
<dbReference type="EMBL" id="CP037867">
    <property type="protein sequence ID" value="QBM26903.1"/>
    <property type="molecule type" value="Genomic_DNA"/>
</dbReference>
<keyword evidence="1" id="KW-1133">Transmembrane helix</keyword>
<evidence type="ECO:0000313" key="3">
    <source>
        <dbReference type="Proteomes" id="UP000293912"/>
    </source>
</evidence>
<feature type="transmembrane region" description="Helical" evidence="1">
    <location>
        <begin position="32"/>
        <end position="53"/>
    </location>
</feature>
<sequence length="284" mass="28872">MSERLHPALHATLRQADALAAWLLLGWLGQRLGWSVASGVLPVVVWWVVRCGGTALVTHGAVPRTWPRACAAGALGLLVSLALLPAGHAALACLLLGSALWGAWSAALAAGDNTPTLAGQAMGLMMGSLWLSSQWCLGPGWTDAQAVALHIGLMTGLPLLVAAARRYDPVCLRASSRLLAALLATGALLLAGASGTEGRLAGMVLLVMAWSLGAGAPTSARSPLPAALGPALLLAVGLGSPTLGPQSLQWAYGVLGVLALWAACGKRLADDPLAPPPLTWKDAS</sequence>
<dbReference type="KEGG" id="hpse:HPF_04360"/>